<dbReference type="InterPro" id="IPR003346">
    <property type="entry name" value="Transposase_20"/>
</dbReference>
<evidence type="ECO:0000259" key="1">
    <source>
        <dbReference type="Pfam" id="PF02371"/>
    </source>
</evidence>
<dbReference type="PANTHER" id="PTHR33055">
    <property type="entry name" value="TRANSPOSASE FOR INSERTION SEQUENCE ELEMENT IS1111A"/>
    <property type="match status" value="1"/>
</dbReference>
<dbReference type="GO" id="GO:0004803">
    <property type="term" value="F:transposase activity"/>
    <property type="evidence" value="ECO:0007669"/>
    <property type="project" value="InterPro"/>
</dbReference>
<dbReference type="AlphaFoldDB" id="A0A375JEX9"/>
<dbReference type="GO" id="GO:0003677">
    <property type="term" value="F:DNA binding"/>
    <property type="evidence" value="ECO:0007669"/>
    <property type="project" value="InterPro"/>
</dbReference>
<evidence type="ECO:0000313" key="2">
    <source>
        <dbReference type="EMBL" id="SPS02156.1"/>
    </source>
</evidence>
<dbReference type="GO" id="GO:0006313">
    <property type="term" value="P:DNA transposition"/>
    <property type="evidence" value="ECO:0007669"/>
    <property type="project" value="InterPro"/>
</dbReference>
<feature type="domain" description="Transposase IS116/IS110/IS902 C-terminal" evidence="1">
    <location>
        <begin position="86"/>
        <end position="145"/>
    </location>
</feature>
<dbReference type="InterPro" id="IPR047650">
    <property type="entry name" value="Transpos_IS110"/>
</dbReference>
<organism evidence="2 3">
    <name type="scientific">Cupriavidus taiwanensis</name>
    <dbReference type="NCBI Taxonomy" id="164546"/>
    <lineage>
        <taxon>Bacteria</taxon>
        <taxon>Pseudomonadati</taxon>
        <taxon>Pseudomonadota</taxon>
        <taxon>Betaproteobacteria</taxon>
        <taxon>Burkholderiales</taxon>
        <taxon>Burkholderiaceae</taxon>
        <taxon>Cupriavidus</taxon>
    </lineage>
</organism>
<protein>
    <recommendedName>
        <fullName evidence="1">Transposase IS116/IS110/IS902 C-terminal domain-containing protein</fullName>
    </recommendedName>
</protein>
<proteinExistence type="predicted"/>
<gene>
    <name evidence="2" type="ORF">CBM2634_P130015</name>
</gene>
<accession>A0A375JEX9</accession>
<sequence length="242" mass="26426">MPNTCSRYARPCKAGNITSTRLPSVTARSRPYCLSPTTSRPPAISPTPIHANARGTTSQKSANLRHILVQICHGHDLTILPAHTEYSVLQLISEVGTDLSRWPTEKHFTAWMGLAPGSRQSGKRRGSIKRHRNRAGRLFCQMARSKDIALGGFYCRMGARRGALIANIALARKLAVLFWRVMIKSMQYVENGLANYEAASSKPSNAPSPSPCRINNGSCKAVAGSARPALSCQTGLWRDTAR</sequence>
<dbReference type="EMBL" id="OVTA01000055">
    <property type="protein sequence ID" value="SPS02156.1"/>
    <property type="molecule type" value="Genomic_DNA"/>
</dbReference>
<name>A0A375JEX9_9BURK</name>
<dbReference type="PANTHER" id="PTHR33055:SF13">
    <property type="entry name" value="TRANSPOSASE"/>
    <property type="match status" value="1"/>
</dbReference>
<dbReference type="Proteomes" id="UP000256805">
    <property type="component" value="Unassembled WGS sequence"/>
</dbReference>
<evidence type="ECO:0000313" key="3">
    <source>
        <dbReference type="Proteomes" id="UP000256805"/>
    </source>
</evidence>
<dbReference type="Pfam" id="PF02371">
    <property type="entry name" value="Transposase_20"/>
    <property type="match status" value="1"/>
</dbReference>
<reference evidence="2 3" key="1">
    <citation type="submission" date="2018-01" db="EMBL/GenBank/DDBJ databases">
        <authorList>
            <person name="Gaut B.S."/>
            <person name="Morton B.R."/>
            <person name="Clegg M.T."/>
            <person name="Duvall M.R."/>
        </authorList>
    </citation>
    <scope>NUCLEOTIDE SEQUENCE [LARGE SCALE GENOMIC DNA]</scope>
    <source>
        <strain evidence="2">Cupriavidus taiwanensis cmp 52</strain>
    </source>
</reference>